<dbReference type="OrthoDB" id="9760333at2"/>
<dbReference type="GO" id="GO:0006826">
    <property type="term" value="P:iron ion transport"/>
    <property type="evidence" value="ECO:0007669"/>
    <property type="project" value="UniProtKB-KW"/>
</dbReference>
<keyword evidence="6" id="KW-0408">Iron</keyword>
<dbReference type="SUPFAM" id="SSF56935">
    <property type="entry name" value="Porins"/>
    <property type="match status" value="1"/>
</dbReference>
<name>N1MQS2_9SPHN</name>
<reference evidence="13" key="2">
    <citation type="submission" date="2013-04" db="EMBL/GenBank/DDBJ databases">
        <title>Bisphenol A degrading Sphingobium sp. strain BiD32.</title>
        <authorList>
            <person name="Nielsen J.L."/>
            <person name="Zhou N.A."/>
            <person name="Kjeldal H."/>
        </authorList>
    </citation>
    <scope>NUCLEOTIDE SEQUENCE [LARGE SCALE GENOMIC DNA]</scope>
    <source>
        <strain evidence="13">BiD32</strain>
    </source>
</reference>
<evidence type="ECO:0000256" key="2">
    <source>
        <dbReference type="ARBA" id="ARBA00022448"/>
    </source>
</evidence>
<evidence type="ECO:0000256" key="10">
    <source>
        <dbReference type="ARBA" id="ARBA00023237"/>
    </source>
</evidence>
<keyword evidence="8" id="KW-0798">TonB box</keyword>
<keyword evidence="9" id="KW-0472">Membrane</keyword>
<comment type="subcellular location">
    <subcellularLocation>
        <location evidence="1">Cell outer membrane</location>
        <topology evidence="1">Multi-pass membrane protein</topology>
    </subcellularLocation>
</comment>
<keyword evidence="7" id="KW-0406">Ion transport</keyword>
<dbReference type="Pfam" id="PF00593">
    <property type="entry name" value="TonB_dep_Rec_b-barrel"/>
    <property type="match status" value="1"/>
</dbReference>
<evidence type="ECO:0000259" key="11">
    <source>
        <dbReference type="Pfam" id="PF00593"/>
    </source>
</evidence>
<accession>N1MQS2</accession>
<dbReference type="AlphaFoldDB" id="N1MQS2"/>
<comment type="caution">
    <text evidence="12">The sequence shown here is derived from an EMBL/GenBank/DDBJ whole genome shotgun (WGS) entry which is preliminary data.</text>
</comment>
<evidence type="ECO:0000256" key="6">
    <source>
        <dbReference type="ARBA" id="ARBA00023004"/>
    </source>
</evidence>
<evidence type="ECO:0000256" key="3">
    <source>
        <dbReference type="ARBA" id="ARBA00022452"/>
    </source>
</evidence>
<keyword evidence="4" id="KW-0410">Iron transport</keyword>
<dbReference type="InterPro" id="IPR036942">
    <property type="entry name" value="Beta-barrel_TonB_sf"/>
</dbReference>
<dbReference type="EMBL" id="CAVK010000183">
    <property type="protein sequence ID" value="CCW19276.1"/>
    <property type="molecule type" value="Genomic_DNA"/>
</dbReference>
<sequence>MTTKRPSSTPEGSLEATYGNYDRMEMRGSIDTPISDVLRTKLTFGYKRADGWSHLLAANYPAPAHNNRSQRTPGDVNRGSGRLAIEYAPSDAFNLYLTADVSRIREATVPSAALAVPLDGTLTAAYNANDAAVIDVPGYGTGVRYDDRWVVAPGNKRGTYQTGPNGTNLNVTGFAGTAEWKLADDLTFKSITAFRKVSGSFNRDADNSPLQVVDCFSNFQQKQFSQEGQLVGSAFSDRVEYIGGAYYFKESAVDDYRCALPPSIGTIILKSDADNSSYAAFGQASFKLSDAIKITAGVRYTHDKKSLLPDFIYDPAAGGAFAGVRTVPYGRVTNTFSNVSPRFSIDYKLSRDVLFYGSYSRGYKGGGFNARTVAPRPDVLAFTPEKLATFEVGTKLEMLDRKVRLNVAAFTTKYQDIQITVIEDFAPGTQNGGDARIKGFEAELAAKPTDRLTLNASLAHLDTHYTKLLPLSSLVRPEFQVRMSNTLSNSPAWSASAGFDYRIPVPALSGDVSLRGDWSYNSKIYNDDINSVWLTQKGYSIFNAQIAYENGDGNWDLLLWGKNLSDKQVIFSGDANAAAGFVQGNYSAPRTYGVTFRRRF</sequence>
<proteinExistence type="predicted"/>
<dbReference type="Proteomes" id="UP000013201">
    <property type="component" value="Unassembled WGS sequence"/>
</dbReference>
<evidence type="ECO:0000256" key="1">
    <source>
        <dbReference type="ARBA" id="ARBA00004571"/>
    </source>
</evidence>
<dbReference type="InterPro" id="IPR039426">
    <property type="entry name" value="TonB-dep_rcpt-like"/>
</dbReference>
<evidence type="ECO:0000256" key="9">
    <source>
        <dbReference type="ARBA" id="ARBA00023136"/>
    </source>
</evidence>
<gene>
    <name evidence="12" type="ORF">EBBID32_36420</name>
</gene>
<dbReference type="PANTHER" id="PTHR32552">
    <property type="entry name" value="FERRICHROME IRON RECEPTOR-RELATED"/>
    <property type="match status" value="1"/>
</dbReference>
<feature type="domain" description="TonB-dependent receptor-like beta-barrel" evidence="11">
    <location>
        <begin position="135"/>
        <end position="564"/>
    </location>
</feature>
<dbReference type="RefSeq" id="WP_006962491.1">
    <property type="nucleotide sequence ID" value="NZ_CAVK010000183.1"/>
</dbReference>
<dbReference type="PANTHER" id="PTHR32552:SF81">
    <property type="entry name" value="TONB-DEPENDENT OUTER MEMBRANE RECEPTOR"/>
    <property type="match status" value="1"/>
</dbReference>
<evidence type="ECO:0000256" key="5">
    <source>
        <dbReference type="ARBA" id="ARBA00022692"/>
    </source>
</evidence>
<keyword evidence="10" id="KW-0998">Cell outer membrane</keyword>
<organism evidence="12 13">
    <name type="scientific">Sphingobium indicum BiD32</name>
    <dbReference type="NCBI Taxonomy" id="1301087"/>
    <lineage>
        <taxon>Bacteria</taxon>
        <taxon>Pseudomonadati</taxon>
        <taxon>Pseudomonadota</taxon>
        <taxon>Alphaproteobacteria</taxon>
        <taxon>Sphingomonadales</taxon>
        <taxon>Sphingomonadaceae</taxon>
        <taxon>Sphingobium</taxon>
    </lineage>
</organism>
<evidence type="ECO:0000313" key="12">
    <source>
        <dbReference type="EMBL" id="CCW19276.1"/>
    </source>
</evidence>
<reference evidence="12 13" key="1">
    <citation type="submission" date="2013-03" db="EMBL/GenBank/DDBJ databases">
        <authorList>
            <person name="Le V."/>
        </authorList>
    </citation>
    <scope>NUCLEOTIDE SEQUENCE [LARGE SCALE GENOMIC DNA]</scope>
    <source>
        <strain evidence="12 13">BiD32</strain>
    </source>
</reference>
<protein>
    <submittedName>
        <fullName evidence="12">TonB-dependent receptor</fullName>
    </submittedName>
</protein>
<evidence type="ECO:0000256" key="7">
    <source>
        <dbReference type="ARBA" id="ARBA00023065"/>
    </source>
</evidence>
<dbReference type="Gene3D" id="2.40.170.20">
    <property type="entry name" value="TonB-dependent receptor, beta-barrel domain"/>
    <property type="match status" value="1"/>
</dbReference>
<keyword evidence="3" id="KW-1134">Transmembrane beta strand</keyword>
<evidence type="ECO:0000256" key="4">
    <source>
        <dbReference type="ARBA" id="ARBA00022496"/>
    </source>
</evidence>
<keyword evidence="5" id="KW-0812">Transmembrane</keyword>
<keyword evidence="13" id="KW-1185">Reference proteome</keyword>
<keyword evidence="12" id="KW-0675">Receptor</keyword>
<keyword evidence="2" id="KW-0813">Transport</keyword>
<evidence type="ECO:0000256" key="8">
    <source>
        <dbReference type="ARBA" id="ARBA00023077"/>
    </source>
</evidence>
<evidence type="ECO:0000313" key="13">
    <source>
        <dbReference type="Proteomes" id="UP000013201"/>
    </source>
</evidence>
<dbReference type="GO" id="GO:0009279">
    <property type="term" value="C:cell outer membrane"/>
    <property type="evidence" value="ECO:0007669"/>
    <property type="project" value="UniProtKB-SubCell"/>
</dbReference>
<dbReference type="InterPro" id="IPR000531">
    <property type="entry name" value="Beta-barrel_TonB"/>
</dbReference>